<dbReference type="Pfam" id="PF03061">
    <property type="entry name" value="4HBT"/>
    <property type="match status" value="1"/>
</dbReference>
<sequence length="180" mass="19434">MGTRVDGLGAGVCYENDETPPEETVTPTSLHPLQTFLRIHHGSSTCRNRGAHFLHAKVVDADEDGAVFEYTVQPEDRNFTNNFHGGAIAALIDNLSTAAMFTRERKHFLMGGVSTDLHVTYVGASTVGDVLLVECRATKVGAGLANLSTTIRDKKSGRVIATSTHTKFNTDSRYAPGSRL</sequence>
<dbReference type="PANTHER" id="PTHR21660:SF1">
    <property type="entry name" value="ACYL-COENZYME A THIOESTERASE 13"/>
    <property type="match status" value="1"/>
</dbReference>
<proteinExistence type="inferred from homology"/>
<gene>
    <name evidence="5" type="ORF">BGW38_009284</name>
</gene>
<dbReference type="Proteomes" id="UP000780801">
    <property type="component" value="Unassembled WGS sequence"/>
</dbReference>
<comment type="similarity">
    <text evidence="1">Belongs to the thioesterase PaaI family.</text>
</comment>
<feature type="region of interest" description="Disordered" evidence="3">
    <location>
        <begin position="1"/>
        <end position="27"/>
    </location>
</feature>
<dbReference type="SUPFAM" id="SSF54637">
    <property type="entry name" value="Thioesterase/thiol ester dehydrase-isomerase"/>
    <property type="match status" value="1"/>
</dbReference>
<dbReference type="AlphaFoldDB" id="A0A9P6FXZ7"/>
<evidence type="ECO:0000256" key="3">
    <source>
        <dbReference type="SAM" id="MobiDB-lite"/>
    </source>
</evidence>
<accession>A0A9P6FXZ7</accession>
<dbReference type="InterPro" id="IPR006683">
    <property type="entry name" value="Thioestr_dom"/>
</dbReference>
<protein>
    <recommendedName>
        <fullName evidence="4">Thioesterase domain-containing protein</fullName>
    </recommendedName>
</protein>
<evidence type="ECO:0000259" key="4">
    <source>
        <dbReference type="Pfam" id="PF03061"/>
    </source>
</evidence>
<dbReference type="InterPro" id="IPR003736">
    <property type="entry name" value="PAAI_dom"/>
</dbReference>
<dbReference type="Gene3D" id="3.10.129.10">
    <property type="entry name" value="Hotdog Thioesterase"/>
    <property type="match status" value="1"/>
</dbReference>
<dbReference type="InterPro" id="IPR029069">
    <property type="entry name" value="HotDog_dom_sf"/>
</dbReference>
<dbReference type="NCBIfam" id="TIGR00369">
    <property type="entry name" value="unchar_dom_1"/>
    <property type="match status" value="1"/>
</dbReference>
<reference evidence="5" key="1">
    <citation type="journal article" date="2020" name="Fungal Divers.">
        <title>Resolving the Mortierellaceae phylogeny through synthesis of multi-gene phylogenetics and phylogenomics.</title>
        <authorList>
            <person name="Vandepol N."/>
            <person name="Liber J."/>
            <person name="Desiro A."/>
            <person name="Na H."/>
            <person name="Kennedy M."/>
            <person name="Barry K."/>
            <person name="Grigoriev I.V."/>
            <person name="Miller A.N."/>
            <person name="O'Donnell K."/>
            <person name="Stajich J.E."/>
            <person name="Bonito G."/>
        </authorList>
    </citation>
    <scope>NUCLEOTIDE SEQUENCE</scope>
    <source>
        <strain evidence="5">KOD1015</strain>
    </source>
</reference>
<dbReference type="CDD" id="cd03443">
    <property type="entry name" value="PaaI_thioesterase"/>
    <property type="match status" value="1"/>
</dbReference>
<dbReference type="EMBL" id="JAABOA010000676">
    <property type="protein sequence ID" value="KAF9583517.1"/>
    <property type="molecule type" value="Genomic_DNA"/>
</dbReference>
<dbReference type="PANTHER" id="PTHR21660">
    <property type="entry name" value="THIOESTERASE SUPERFAMILY MEMBER-RELATED"/>
    <property type="match status" value="1"/>
</dbReference>
<comment type="caution">
    <text evidence="5">The sequence shown here is derived from an EMBL/GenBank/DDBJ whole genome shotgun (WGS) entry which is preliminary data.</text>
</comment>
<evidence type="ECO:0000256" key="1">
    <source>
        <dbReference type="ARBA" id="ARBA00008324"/>
    </source>
</evidence>
<dbReference type="InterPro" id="IPR039298">
    <property type="entry name" value="ACOT13"/>
</dbReference>
<dbReference type="GO" id="GO:0047617">
    <property type="term" value="F:fatty acyl-CoA hydrolase activity"/>
    <property type="evidence" value="ECO:0007669"/>
    <property type="project" value="InterPro"/>
</dbReference>
<evidence type="ECO:0000256" key="2">
    <source>
        <dbReference type="ARBA" id="ARBA00022801"/>
    </source>
</evidence>
<name>A0A9P6FXZ7_9FUNG</name>
<keyword evidence="6" id="KW-1185">Reference proteome</keyword>
<evidence type="ECO:0000313" key="5">
    <source>
        <dbReference type="EMBL" id="KAF9583517.1"/>
    </source>
</evidence>
<feature type="domain" description="Thioesterase" evidence="4">
    <location>
        <begin position="82"/>
        <end position="158"/>
    </location>
</feature>
<organism evidence="5 6">
    <name type="scientific">Lunasporangiospora selenospora</name>
    <dbReference type="NCBI Taxonomy" id="979761"/>
    <lineage>
        <taxon>Eukaryota</taxon>
        <taxon>Fungi</taxon>
        <taxon>Fungi incertae sedis</taxon>
        <taxon>Mucoromycota</taxon>
        <taxon>Mortierellomycotina</taxon>
        <taxon>Mortierellomycetes</taxon>
        <taxon>Mortierellales</taxon>
        <taxon>Mortierellaceae</taxon>
        <taxon>Lunasporangiospora</taxon>
    </lineage>
</organism>
<evidence type="ECO:0000313" key="6">
    <source>
        <dbReference type="Proteomes" id="UP000780801"/>
    </source>
</evidence>
<keyword evidence="2" id="KW-0378">Hydrolase</keyword>
<dbReference type="OrthoDB" id="46529at2759"/>